<dbReference type="KEGG" id="crw:CROST_012720"/>
<evidence type="ECO:0000313" key="2">
    <source>
        <dbReference type="Proteomes" id="UP000190951"/>
    </source>
</evidence>
<accession>A0A1S8LAW2</accession>
<gene>
    <name evidence="1" type="ORF">CROST_012720</name>
</gene>
<name>A0A1S8LAW2_9CLOT</name>
<protein>
    <submittedName>
        <fullName evidence="1">Uncharacterized protein</fullName>
    </submittedName>
</protein>
<proteinExistence type="predicted"/>
<evidence type="ECO:0000313" key="1">
    <source>
        <dbReference type="EMBL" id="URZ10562.1"/>
    </source>
</evidence>
<dbReference type="EMBL" id="CP096983">
    <property type="protein sequence ID" value="URZ10562.1"/>
    <property type="molecule type" value="Genomic_DNA"/>
</dbReference>
<keyword evidence="2" id="KW-1185">Reference proteome</keyword>
<reference evidence="1 2" key="1">
    <citation type="submission" date="2022-04" db="EMBL/GenBank/DDBJ databases">
        <title>Genome sequence of C. roseum typestrain.</title>
        <authorList>
            <person name="Poehlein A."/>
            <person name="Schoch T."/>
            <person name="Duerre P."/>
            <person name="Daniel R."/>
        </authorList>
    </citation>
    <scope>NUCLEOTIDE SEQUENCE [LARGE SCALE GENOMIC DNA]</scope>
    <source>
        <strain evidence="1 2">DSM 7320</strain>
    </source>
</reference>
<organism evidence="1 2">
    <name type="scientific">Clostridium felsineum</name>
    <dbReference type="NCBI Taxonomy" id="36839"/>
    <lineage>
        <taxon>Bacteria</taxon>
        <taxon>Bacillati</taxon>
        <taxon>Bacillota</taxon>
        <taxon>Clostridia</taxon>
        <taxon>Eubacteriales</taxon>
        <taxon>Clostridiaceae</taxon>
        <taxon>Clostridium</taxon>
    </lineage>
</organism>
<dbReference type="Proteomes" id="UP000190951">
    <property type="component" value="Chromosome"/>
</dbReference>
<sequence length="76" mass="9195">MKRINTIWIIIALVIICLMYIWLSFFNPHKKVKDNKNIKNKQSWVQKSTQLCFIYFFKDFLDNHCIIVSLLSCFVH</sequence>
<dbReference type="AlphaFoldDB" id="A0A1S8LAW2"/>
<dbReference type="STRING" id="84029.CROST_21010"/>